<dbReference type="InterPro" id="IPR036156">
    <property type="entry name" value="Beta-gal/glucu_dom_sf"/>
</dbReference>
<dbReference type="SUPFAM" id="SSF49785">
    <property type="entry name" value="Galactose-binding domain-like"/>
    <property type="match status" value="2"/>
</dbReference>
<feature type="chain" id="PRO_5046073139" evidence="4">
    <location>
        <begin position="23"/>
        <end position="861"/>
    </location>
</feature>
<dbReference type="Gene3D" id="2.60.40.10">
    <property type="entry name" value="Immunoglobulins"/>
    <property type="match status" value="2"/>
</dbReference>
<dbReference type="InterPro" id="IPR017853">
    <property type="entry name" value="GH"/>
</dbReference>
<dbReference type="Gene3D" id="2.60.120.260">
    <property type="entry name" value="Galactose-binding domain-like"/>
    <property type="match status" value="2"/>
</dbReference>
<accession>A0ABR8Y8L9</accession>
<dbReference type="InterPro" id="IPR000421">
    <property type="entry name" value="FA58C"/>
</dbReference>
<keyword evidence="3" id="KW-0326">Glycosidase</keyword>
<dbReference type="EMBL" id="JACSPP010000023">
    <property type="protein sequence ID" value="MBD8040548.1"/>
    <property type="molecule type" value="Genomic_DNA"/>
</dbReference>
<keyword evidence="2" id="KW-0378">Hydrolase</keyword>
<evidence type="ECO:0000256" key="3">
    <source>
        <dbReference type="ARBA" id="ARBA00023295"/>
    </source>
</evidence>
<gene>
    <name evidence="6" type="ORF">H9625_08880</name>
</gene>
<dbReference type="InterPro" id="IPR006101">
    <property type="entry name" value="Glyco_hydro_2"/>
</dbReference>
<keyword evidence="7" id="KW-1185">Reference proteome</keyword>
<dbReference type="InterPro" id="IPR051913">
    <property type="entry name" value="GH2_Domain-Containing"/>
</dbReference>
<dbReference type="Pfam" id="PF00754">
    <property type="entry name" value="F5_F8_type_C"/>
    <property type="match status" value="1"/>
</dbReference>
<dbReference type="InterPro" id="IPR006102">
    <property type="entry name" value="Ig-like_GH2"/>
</dbReference>
<evidence type="ECO:0000256" key="2">
    <source>
        <dbReference type="ARBA" id="ARBA00022801"/>
    </source>
</evidence>
<dbReference type="Gene3D" id="3.20.20.80">
    <property type="entry name" value="Glycosidases"/>
    <property type="match status" value="1"/>
</dbReference>
<dbReference type="PROSITE" id="PS50022">
    <property type="entry name" value="FA58C_3"/>
    <property type="match status" value="1"/>
</dbReference>
<comment type="caution">
    <text evidence="6">The sequence shown here is derived from an EMBL/GenBank/DDBJ whole genome shotgun (WGS) entry which is preliminary data.</text>
</comment>
<evidence type="ECO:0000313" key="6">
    <source>
        <dbReference type="EMBL" id="MBD8040548.1"/>
    </source>
</evidence>
<organism evidence="6 7">
    <name type="scientific">Phocaeicola intestinalis</name>
    <dbReference type="NCBI Taxonomy" id="2762212"/>
    <lineage>
        <taxon>Bacteria</taxon>
        <taxon>Pseudomonadati</taxon>
        <taxon>Bacteroidota</taxon>
        <taxon>Bacteroidia</taxon>
        <taxon>Bacteroidales</taxon>
        <taxon>Bacteroidaceae</taxon>
        <taxon>Phocaeicola</taxon>
    </lineage>
</organism>
<sequence>MKHHFFIISCLMLLCICSAGYAYSPREVINLNREWKYMRGDCRGAEQTGYDDSGWERIGLPHSFSIPYFMSRDFYTGYGWYRKHVAFTEKNLSGKIFMEFDGVFQEAEIFVNGKFVDRHRGGYTGFSVDITEAAQVGDNLIAVRVNNLWQPTLAPRGGEHVFSGGIYRNVRLVLKSSTYIDWYGTFVTTSGLDTSNGGYGIVNVSTEVRHSGNDTDNFRLVSNVLSPDGRIIASAEKEIEMKCNTAQTVRQTMEKIENPCLWHPSHPVLYKLESLLFKGDKLIDRDETSFGFRWFEWTKDHGFFLNGEHLYFKGVNVHQDQAGWGDAVTDAAARRDVALVKEAGFDMIRGSHYPHSPAFAKACDEEGVLFWSEAPFWATAGEKKDGYWTASAYPVRQEDCDAFEENVLQQLEEMIRIHRNHPSIIAWSMCNEPFFTTPETMDGVRKLLKRMVDYTHLLDPTRPAGIGGAQRPLGEERIDLIGDIVGYNGDGATILDFQQPPIPSMVTEYGSTNADRPGEYIPGWGDLEKNDAWKGVEWRSGQAIWCGFDHGSLFGEGMAKLGIIDYFRIPKRSWYWYRNVYAGVNPPVWSVSGTPAKLRLEASRYTDIKADGTDDVHLTVTVLDEEGRELSNSPDVKLTLISGPGEFPTGGSILFEAGSDIRIMDGKAAIAFRSYYAGESVIEATSPGLEPARIKLTFTGAPAYKEGVTPKVADRPYVPFSLQKKGKIQSFGLNNPAFASSAADGHSTGYAADGKFDTWWEPESSDQNVYWTLDTERSLMLSEVSIRFASTDRYQYKVEVSEDNKNWMLVSDKTGNKNPVGSDKIKPEKTVKMHYLRLSFPQTGKYVTPKLAEVEILGQLD</sequence>
<dbReference type="Pfam" id="PF00703">
    <property type="entry name" value="Glyco_hydro_2"/>
    <property type="match status" value="1"/>
</dbReference>
<dbReference type="InterPro" id="IPR013783">
    <property type="entry name" value="Ig-like_fold"/>
</dbReference>
<dbReference type="PANTHER" id="PTHR42732:SF1">
    <property type="entry name" value="BETA-MANNOSIDASE"/>
    <property type="match status" value="1"/>
</dbReference>
<protein>
    <submittedName>
        <fullName evidence="6">Discoidin domain-containing protein</fullName>
    </submittedName>
</protein>
<evidence type="ECO:0000259" key="5">
    <source>
        <dbReference type="PROSITE" id="PS50022"/>
    </source>
</evidence>
<dbReference type="Proteomes" id="UP000620874">
    <property type="component" value="Unassembled WGS sequence"/>
</dbReference>
<dbReference type="PRINTS" id="PR00132">
    <property type="entry name" value="GLHYDRLASE2"/>
</dbReference>
<dbReference type="InterPro" id="IPR006103">
    <property type="entry name" value="Glyco_hydro_2_cat"/>
</dbReference>
<proteinExistence type="inferred from homology"/>
<dbReference type="Pfam" id="PF02837">
    <property type="entry name" value="Glyco_hydro_2_N"/>
    <property type="match status" value="1"/>
</dbReference>
<reference evidence="6 7" key="1">
    <citation type="submission" date="2020-08" db="EMBL/GenBank/DDBJ databases">
        <title>A Genomic Blueprint of the Chicken Gut Microbiome.</title>
        <authorList>
            <person name="Gilroy R."/>
            <person name="Ravi A."/>
            <person name="Getino M."/>
            <person name="Pursley I."/>
            <person name="Horton D.L."/>
            <person name="Alikhan N.-F."/>
            <person name="Baker D."/>
            <person name="Gharbi K."/>
            <person name="Hall N."/>
            <person name="Watson M."/>
            <person name="Adriaenssens E.M."/>
            <person name="Foster-Nyarko E."/>
            <person name="Jarju S."/>
            <person name="Secka A."/>
            <person name="Antonio M."/>
            <person name="Oren A."/>
            <person name="Chaudhuri R."/>
            <person name="La Ragione R.M."/>
            <person name="Hildebrand F."/>
            <person name="Pallen M.J."/>
        </authorList>
    </citation>
    <scope>NUCLEOTIDE SEQUENCE [LARGE SCALE GENOMIC DNA]</scope>
    <source>
        <strain evidence="6 7">Sa1CVN1</strain>
    </source>
</reference>
<comment type="similarity">
    <text evidence="1">Belongs to the glycosyl hydrolase 2 family.</text>
</comment>
<dbReference type="SUPFAM" id="SSF51445">
    <property type="entry name" value="(Trans)glycosidases"/>
    <property type="match status" value="1"/>
</dbReference>
<evidence type="ECO:0000256" key="1">
    <source>
        <dbReference type="ARBA" id="ARBA00007401"/>
    </source>
</evidence>
<dbReference type="RefSeq" id="WP_191763976.1">
    <property type="nucleotide sequence ID" value="NZ_JACSPP010000023.1"/>
</dbReference>
<dbReference type="PANTHER" id="PTHR42732">
    <property type="entry name" value="BETA-GALACTOSIDASE"/>
    <property type="match status" value="1"/>
</dbReference>
<dbReference type="InterPro" id="IPR006104">
    <property type="entry name" value="Glyco_hydro_2_N"/>
</dbReference>
<dbReference type="InterPro" id="IPR008964">
    <property type="entry name" value="Invasin/intimin_cell_adhesion"/>
</dbReference>
<dbReference type="SUPFAM" id="SSF49303">
    <property type="entry name" value="beta-Galactosidase/glucuronidase domain"/>
    <property type="match status" value="1"/>
</dbReference>
<evidence type="ECO:0000256" key="4">
    <source>
        <dbReference type="SAM" id="SignalP"/>
    </source>
</evidence>
<keyword evidence="4" id="KW-0732">Signal</keyword>
<dbReference type="Pfam" id="PF02836">
    <property type="entry name" value="Glyco_hydro_2_C"/>
    <property type="match status" value="1"/>
</dbReference>
<evidence type="ECO:0000313" key="7">
    <source>
        <dbReference type="Proteomes" id="UP000620874"/>
    </source>
</evidence>
<feature type="domain" description="F5/8 type C" evidence="5">
    <location>
        <begin position="713"/>
        <end position="859"/>
    </location>
</feature>
<feature type="signal peptide" evidence="4">
    <location>
        <begin position="1"/>
        <end position="22"/>
    </location>
</feature>
<name>A0ABR8Y8L9_9BACT</name>
<dbReference type="InterPro" id="IPR008979">
    <property type="entry name" value="Galactose-bd-like_sf"/>
</dbReference>
<dbReference type="SUPFAM" id="SSF49373">
    <property type="entry name" value="Invasin/intimin cell-adhesion fragments"/>
    <property type="match status" value="1"/>
</dbReference>